<evidence type="ECO:0000313" key="2">
    <source>
        <dbReference type="Proteomes" id="UP001596417"/>
    </source>
</evidence>
<dbReference type="GeneID" id="76199535"/>
<organism evidence="1 2">
    <name type="scientific">Halocatena marina</name>
    <dbReference type="NCBI Taxonomy" id="2934937"/>
    <lineage>
        <taxon>Archaea</taxon>
        <taxon>Methanobacteriati</taxon>
        <taxon>Methanobacteriota</taxon>
        <taxon>Stenosarchaea group</taxon>
        <taxon>Halobacteria</taxon>
        <taxon>Halobacteriales</taxon>
        <taxon>Natronomonadaceae</taxon>
        <taxon>Halocatena</taxon>
    </lineage>
</organism>
<sequence length="131" mass="14050">MSSIDPTLKQIQTVDLRQPSLDNASFVVSITDAIRATGLGAGATFYFDPTSVEILGVLLAFGEPGLGRQSRARFTRAVRRLSTDPETLELEIPEEGLQALDTVSHVFENEMSPPKLTVWAGSQLLGFGASG</sequence>
<proteinExistence type="predicted"/>
<name>A0ABD5YQR2_9EURY</name>
<protein>
    <submittedName>
        <fullName evidence="1">Uncharacterized protein</fullName>
    </submittedName>
</protein>
<accession>A0ABD5YQR2</accession>
<dbReference type="AlphaFoldDB" id="A0ABD5YQR2"/>
<dbReference type="RefSeq" id="WP_248906354.1">
    <property type="nucleotide sequence ID" value="NZ_CP109979.1"/>
</dbReference>
<keyword evidence="2" id="KW-1185">Reference proteome</keyword>
<dbReference type="Proteomes" id="UP001596417">
    <property type="component" value="Unassembled WGS sequence"/>
</dbReference>
<gene>
    <name evidence="1" type="ORF">ACFQL7_08930</name>
</gene>
<comment type="caution">
    <text evidence="1">The sequence shown here is derived from an EMBL/GenBank/DDBJ whole genome shotgun (WGS) entry which is preliminary data.</text>
</comment>
<evidence type="ECO:0000313" key="1">
    <source>
        <dbReference type="EMBL" id="MFC7189968.1"/>
    </source>
</evidence>
<dbReference type="EMBL" id="JBHTAX010000001">
    <property type="protein sequence ID" value="MFC7189968.1"/>
    <property type="molecule type" value="Genomic_DNA"/>
</dbReference>
<reference evidence="1 2" key="1">
    <citation type="journal article" date="2019" name="Int. J. Syst. Evol. Microbiol.">
        <title>The Global Catalogue of Microorganisms (GCM) 10K type strain sequencing project: providing services to taxonomists for standard genome sequencing and annotation.</title>
        <authorList>
            <consortium name="The Broad Institute Genomics Platform"/>
            <consortium name="The Broad Institute Genome Sequencing Center for Infectious Disease"/>
            <person name="Wu L."/>
            <person name="Ma J."/>
        </authorList>
    </citation>
    <scope>NUCLEOTIDE SEQUENCE [LARGE SCALE GENOMIC DNA]</scope>
    <source>
        <strain evidence="1 2">RDMS1</strain>
    </source>
</reference>